<keyword evidence="20" id="KW-0511">Multifunctional enzyme</keyword>
<comment type="catalytic activity">
    <reaction evidence="3">
        <text>7,8-dihydroneopterin = 6-hydroxymethyl-7,8-dihydropterin + glycolaldehyde</text>
        <dbReference type="Rhea" id="RHEA:10540"/>
        <dbReference type="ChEBI" id="CHEBI:17001"/>
        <dbReference type="ChEBI" id="CHEBI:17071"/>
        <dbReference type="ChEBI" id="CHEBI:44841"/>
        <dbReference type="EC" id="4.1.2.25"/>
    </reaction>
</comment>
<evidence type="ECO:0000256" key="18">
    <source>
        <dbReference type="ARBA" id="ARBA00022842"/>
    </source>
</evidence>
<dbReference type="PROSITE" id="PS50972">
    <property type="entry name" value="PTERIN_BINDING"/>
    <property type="match status" value="1"/>
</dbReference>
<keyword evidence="17" id="KW-0067">ATP-binding</keyword>
<evidence type="ECO:0000313" key="26">
    <source>
        <dbReference type="EMBL" id="CEQ40572.1"/>
    </source>
</evidence>
<evidence type="ECO:0000256" key="2">
    <source>
        <dbReference type="ARBA" id="ARBA00000198"/>
    </source>
</evidence>
<dbReference type="AlphaFoldDB" id="A0A0D6EKM0"/>
<evidence type="ECO:0000256" key="23">
    <source>
        <dbReference type="ARBA" id="ARBA00067568"/>
    </source>
</evidence>
<sequence length="800" mass="86974">MRDLITVTDLQLRTPTLQRDLWQRPAKQQPLVCSLSIRTDVAAEADSDSLLSESLNYGTVTKAIEGHVAKLGAPEPAASSDQEEGLPLEVLAEDLAKVILFQANAPNVRLELSRPRALLTAESVGVTITRSRSDYIPPTSPSSSKPLASEYTLRPDTPALHSDFLFIRALRRLIIIGLNPGELVDEQEVIVDLEFGADEMNVRLANGARAGWTGWRKMVRQVESHLSTSAPLTIEHITTSLAKIITAAPPALPSPASWDVPTATVRVSKPSALMFAKYPAVQVTRSRSDFYPTAATLRFLSNSAAPIMHSVILGLGTNIGDRVGHLSDALKKLEELGQGKVRVRDTSFLYESEAMYHEEQAKFLNAAVKIETSLDPLLLLNLLKSVEEALGRDFTTFRNGPRVIDLDILLYDDLVYDSTDGQLEKTDDRWLKVPHQSIKEREFVLRPLTEYVCGRFGQRSPSTNVACPRRLAPSLQHPALGSTPTDLLRSLLRSTPSTVHRVLPLSRSFVHAFSRPATPACAPTSNRTLVMSIINTTPDSFSDGGLNASVSSAISSSLSHLSSGADILDIGGMSTRPGASDVSLSEEISRVVPLIRSLRTEQGISAPISIDTFRPEVARAAIEAGADIINDVYGGAEPGMLETMAHLAVPVVLMHSRGDPKSMSNMADYGAEGVVAGVRRELEDRVERALEAGVRRWNIILDPGIGFAKTAAHNYELMRNLDRLFADSPLLKDFPVLVGLSRKRFLGPEIEAKDRVWGTAAGVTASIASGVCEVVRVHDTKEMRHAVAVADAIYRSGEGR</sequence>
<evidence type="ECO:0000256" key="3">
    <source>
        <dbReference type="ARBA" id="ARBA00001353"/>
    </source>
</evidence>
<feature type="non-terminal residue" evidence="26">
    <location>
        <position position="1"/>
    </location>
</feature>
<dbReference type="SUPFAM" id="SSF55620">
    <property type="entry name" value="Tetrahydrobiopterin biosynthesis enzymes-like"/>
    <property type="match status" value="2"/>
</dbReference>
<dbReference type="Pfam" id="PF00809">
    <property type="entry name" value="Pterin_bind"/>
    <property type="match status" value="1"/>
</dbReference>
<evidence type="ECO:0000256" key="21">
    <source>
        <dbReference type="ARBA" id="ARBA00058009"/>
    </source>
</evidence>
<name>A0A0D6EKM0_SPOSA</name>
<evidence type="ECO:0000259" key="25">
    <source>
        <dbReference type="PROSITE" id="PS50972"/>
    </source>
</evidence>
<dbReference type="GO" id="GO:0046872">
    <property type="term" value="F:metal ion binding"/>
    <property type="evidence" value="ECO:0007669"/>
    <property type="project" value="UniProtKB-KW"/>
</dbReference>
<comment type="pathway">
    <text evidence="7">Cofactor biosynthesis; tetrahydrofolate biosynthesis; 2-amino-4-hydroxy-6-hydroxymethyl-7,8-dihydropteridine diphosphate from 7,8-dihydroneopterin triphosphate: step 4/4.</text>
</comment>
<dbReference type="GO" id="GO:0046654">
    <property type="term" value="P:tetrahydrofolate biosynthetic process"/>
    <property type="evidence" value="ECO:0007669"/>
    <property type="project" value="UniProtKB-UniPathway"/>
</dbReference>
<comment type="cofactor">
    <cofactor evidence="4">
        <name>Mg(2+)</name>
        <dbReference type="ChEBI" id="CHEBI:18420"/>
    </cofactor>
</comment>
<dbReference type="GO" id="GO:0004150">
    <property type="term" value="F:dihydroneopterin aldolase activity"/>
    <property type="evidence" value="ECO:0007669"/>
    <property type="project" value="UniProtKB-EC"/>
</dbReference>
<keyword evidence="15" id="KW-0547">Nucleotide-binding</keyword>
<evidence type="ECO:0000256" key="22">
    <source>
        <dbReference type="ARBA" id="ARBA00061548"/>
    </source>
</evidence>
<dbReference type="InterPro" id="IPR000489">
    <property type="entry name" value="Pterin-binding_dom"/>
</dbReference>
<dbReference type="Gene3D" id="3.30.1130.10">
    <property type="match status" value="2"/>
</dbReference>
<dbReference type="InterPro" id="IPR006157">
    <property type="entry name" value="FolB_dom"/>
</dbReference>
<dbReference type="Pfam" id="PF02152">
    <property type="entry name" value="FolB"/>
    <property type="match status" value="1"/>
</dbReference>
<dbReference type="Gene3D" id="3.20.20.20">
    <property type="entry name" value="Dihydropteroate synthase-like"/>
    <property type="match status" value="1"/>
</dbReference>
<dbReference type="GO" id="GO:0005740">
    <property type="term" value="C:mitochondrial envelope"/>
    <property type="evidence" value="ECO:0007669"/>
    <property type="project" value="TreeGrafter"/>
</dbReference>
<dbReference type="EC" id="2.7.6.3" evidence="12"/>
<organism evidence="26 27">
    <name type="scientific">Sporidiobolus salmonicolor</name>
    <name type="common">Yeast-like fungus</name>
    <name type="synonym">Sporobolomyces salmonicolor</name>
    <dbReference type="NCBI Taxonomy" id="5005"/>
    <lineage>
        <taxon>Eukaryota</taxon>
        <taxon>Fungi</taxon>
        <taxon>Dikarya</taxon>
        <taxon>Basidiomycota</taxon>
        <taxon>Pucciniomycotina</taxon>
        <taxon>Microbotryomycetes</taxon>
        <taxon>Sporidiobolales</taxon>
        <taxon>Sporidiobolaceae</taxon>
        <taxon>Sporobolomyces</taxon>
    </lineage>
</organism>
<dbReference type="Gene3D" id="3.30.70.560">
    <property type="entry name" value="7,8-Dihydro-6-hydroxymethylpterin-pyrophosphokinase HPPK"/>
    <property type="match status" value="1"/>
</dbReference>
<dbReference type="InterPro" id="IPR011005">
    <property type="entry name" value="Dihydropteroate_synth-like_sf"/>
</dbReference>
<dbReference type="NCBIfam" id="TIGR01496">
    <property type="entry name" value="DHPS"/>
    <property type="match status" value="1"/>
</dbReference>
<evidence type="ECO:0000256" key="6">
    <source>
        <dbReference type="ARBA" id="ARBA00005013"/>
    </source>
</evidence>
<comment type="catalytic activity">
    <reaction evidence="2">
        <text>6-hydroxymethyl-7,8-dihydropterin + ATP = (7,8-dihydropterin-6-yl)methyl diphosphate + AMP + H(+)</text>
        <dbReference type="Rhea" id="RHEA:11412"/>
        <dbReference type="ChEBI" id="CHEBI:15378"/>
        <dbReference type="ChEBI" id="CHEBI:30616"/>
        <dbReference type="ChEBI" id="CHEBI:44841"/>
        <dbReference type="ChEBI" id="CHEBI:72950"/>
        <dbReference type="ChEBI" id="CHEBI:456215"/>
        <dbReference type="EC" id="2.7.6.3"/>
    </reaction>
</comment>
<dbReference type="GO" id="GO:0016301">
    <property type="term" value="F:kinase activity"/>
    <property type="evidence" value="ECO:0007669"/>
    <property type="project" value="UniProtKB-KW"/>
</dbReference>
<dbReference type="InterPro" id="IPR000550">
    <property type="entry name" value="Hppk"/>
</dbReference>
<evidence type="ECO:0000256" key="19">
    <source>
        <dbReference type="ARBA" id="ARBA00022909"/>
    </source>
</evidence>
<evidence type="ECO:0000256" key="15">
    <source>
        <dbReference type="ARBA" id="ARBA00022741"/>
    </source>
</evidence>
<reference evidence="27" key="1">
    <citation type="submission" date="2015-02" db="EMBL/GenBank/DDBJ databases">
        <authorList>
            <person name="Gon?alves P."/>
        </authorList>
    </citation>
    <scope>NUCLEOTIDE SEQUENCE [LARGE SCALE GENOMIC DNA]</scope>
</reference>
<comment type="pathway">
    <text evidence="5">Cofactor biosynthesis; tetrahydrofolate biosynthesis; 7,8-dihydrofolate from 2-amino-4-hydroxy-6-hydroxymethyl-7,8-dihydropteridine diphosphate and 4-aminobenzoate: step 1/2.</text>
</comment>
<dbReference type="EC" id="4.1.2.25" evidence="11"/>
<dbReference type="Pfam" id="PF01288">
    <property type="entry name" value="HPPK"/>
    <property type="match status" value="1"/>
</dbReference>
<keyword evidence="16" id="KW-0418">Kinase</keyword>
<keyword evidence="27" id="KW-1185">Reference proteome</keyword>
<evidence type="ECO:0000256" key="11">
    <source>
        <dbReference type="ARBA" id="ARBA00013043"/>
    </source>
</evidence>
<dbReference type="GO" id="GO:0004156">
    <property type="term" value="F:dihydropteroate synthase activity"/>
    <property type="evidence" value="ECO:0007669"/>
    <property type="project" value="UniProtKB-EC"/>
</dbReference>
<evidence type="ECO:0000256" key="7">
    <source>
        <dbReference type="ARBA" id="ARBA00005051"/>
    </source>
</evidence>
<dbReference type="GO" id="GO:0005524">
    <property type="term" value="F:ATP binding"/>
    <property type="evidence" value="ECO:0007669"/>
    <property type="project" value="UniProtKB-KW"/>
</dbReference>
<keyword evidence="13" id="KW-0808">Transferase</keyword>
<keyword evidence="18" id="KW-0460">Magnesium</keyword>
<comment type="function">
    <text evidence="21">Catalyzes three sequential steps of tetrahydrofolate biosynthesis.</text>
</comment>
<dbReference type="PANTHER" id="PTHR20941">
    <property type="entry name" value="FOLATE SYNTHESIS PROTEINS"/>
    <property type="match status" value="1"/>
</dbReference>
<evidence type="ECO:0000313" key="27">
    <source>
        <dbReference type="Proteomes" id="UP000243876"/>
    </source>
</evidence>
<protein>
    <recommendedName>
        <fullName evidence="23">Folic acid synthesis protein FOL1</fullName>
        <ecNumber evidence="10">2.5.1.15</ecNumber>
        <ecNumber evidence="12">2.7.6.3</ecNumber>
        <ecNumber evidence="11">4.1.2.25</ecNumber>
    </recommendedName>
    <alternativeName>
        <fullName evidence="24">Folic acid synthesis protein fol1</fullName>
    </alternativeName>
</protein>
<evidence type="ECO:0000256" key="12">
    <source>
        <dbReference type="ARBA" id="ARBA00013253"/>
    </source>
</evidence>
<comment type="similarity">
    <text evidence="9">In the C-terminal section; belongs to the DHPS family.</text>
</comment>
<comment type="catalytic activity">
    <reaction evidence="1">
        <text>(7,8-dihydropterin-6-yl)methyl diphosphate + 4-aminobenzoate = 7,8-dihydropteroate + diphosphate</text>
        <dbReference type="Rhea" id="RHEA:19949"/>
        <dbReference type="ChEBI" id="CHEBI:17836"/>
        <dbReference type="ChEBI" id="CHEBI:17839"/>
        <dbReference type="ChEBI" id="CHEBI:33019"/>
        <dbReference type="ChEBI" id="CHEBI:72950"/>
        <dbReference type="EC" id="2.5.1.15"/>
    </reaction>
</comment>
<dbReference type="CDD" id="cd00483">
    <property type="entry name" value="HPPK"/>
    <property type="match status" value="1"/>
</dbReference>
<evidence type="ECO:0000256" key="5">
    <source>
        <dbReference type="ARBA" id="ARBA00004763"/>
    </source>
</evidence>
<dbReference type="InterPro" id="IPR035907">
    <property type="entry name" value="Hppk_sf"/>
</dbReference>
<evidence type="ECO:0000256" key="10">
    <source>
        <dbReference type="ARBA" id="ARBA00012458"/>
    </source>
</evidence>
<dbReference type="InterPro" id="IPR006390">
    <property type="entry name" value="DHP_synth_dom"/>
</dbReference>
<dbReference type="SUPFAM" id="SSF51717">
    <property type="entry name" value="Dihydropteroate synthetase-like"/>
    <property type="match status" value="1"/>
</dbReference>
<evidence type="ECO:0000256" key="13">
    <source>
        <dbReference type="ARBA" id="ARBA00022679"/>
    </source>
</evidence>
<dbReference type="FunFam" id="3.20.20.20:FF:000006">
    <property type="entry name" value="Dihydropteroate synthase"/>
    <property type="match status" value="1"/>
</dbReference>
<dbReference type="UniPathway" id="UPA00077">
    <property type="reaction ID" value="UER00155"/>
</dbReference>
<dbReference type="EC" id="2.5.1.15" evidence="10"/>
<comment type="similarity">
    <text evidence="8">In the N-terminal section; belongs to the DHNA family.</text>
</comment>
<evidence type="ECO:0000256" key="14">
    <source>
        <dbReference type="ARBA" id="ARBA00022723"/>
    </source>
</evidence>
<proteinExistence type="inferred from homology"/>
<evidence type="ECO:0000256" key="24">
    <source>
        <dbReference type="ARBA" id="ARBA00068111"/>
    </source>
</evidence>
<evidence type="ECO:0000256" key="17">
    <source>
        <dbReference type="ARBA" id="ARBA00022840"/>
    </source>
</evidence>
<evidence type="ECO:0000256" key="1">
    <source>
        <dbReference type="ARBA" id="ARBA00000012"/>
    </source>
</evidence>
<dbReference type="SMART" id="SM00905">
    <property type="entry name" value="FolB"/>
    <property type="match status" value="1"/>
</dbReference>
<comment type="pathway">
    <text evidence="6">Cofactor biosynthesis; tetrahydrofolate biosynthesis; 2-amino-4-hydroxy-6-hydroxymethyl-7,8-dihydropteridine diphosphate from 7,8-dihydroneopterin triphosphate: step 3/4.</text>
</comment>
<dbReference type="NCBIfam" id="TIGR01498">
    <property type="entry name" value="folK"/>
    <property type="match status" value="1"/>
</dbReference>
<dbReference type="CDD" id="cd00739">
    <property type="entry name" value="DHPS"/>
    <property type="match status" value="1"/>
</dbReference>
<dbReference type="EMBL" id="CENE01000007">
    <property type="protein sequence ID" value="CEQ40572.1"/>
    <property type="molecule type" value="Genomic_DNA"/>
</dbReference>
<dbReference type="Proteomes" id="UP000243876">
    <property type="component" value="Unassembled WGS sequence"/>
</dbReference>
<comment type="similarity">
    <text evidence="22">In the central section; belongs to the HPPK family.</text>
</comment>
<evidence type="ECO:0000256" key="20">
    <source>
        <dbReference type="ARBA" id="ARBA00023268"/>
    </source>
</evidence>
<dbReference type="PROSITE" id="PS00794">
    <property type="entry name" value="HPPK"/>
    <property type="match status" value="1"/>
</dbReference>
<dbReference type="PANTHER" id="PTHR20941:SF1">
    <property type="entry name" value="FOLIC ACID SYNTHESIS PROTEIN FOL1"/>
    <property type="match status" value="1"/>
</dbReference>
<keyword evidence="19" id="KW-0289">Folate biosynthesis</keyword>
<evidence type="ECO:0000256" key="16">
    <source>
        <dbReference type="ARBA" id="ARBA00022777"/>
    </source>
</evidence>
<dbReference type="PROSITE" id="PS00793">
    <property type="entry name" value="DHPS_2"/>
    <property type="match status" value="1"/>
</dbReference>
<dbReference type="InterPro" id="IPR045031">
    <property type="entry name" value="DHP_synth-like"/>
</dbReference>
<gene>
    <name evidence="26" type="primary">SPOSA6832_02208</name>
</gene>
<accession>A0A0D6EKM0</accession>
<dbReference type="SUPFAM" id="SSF55083">
    <property type="entry name" value="6-hydroxymethyl-7,8-dihydropterin pyrophosphokinase, HPPK"/>
    <property type="match status" value="1"/>
</dbReference>
<feature type="domain" description="Pterin-binding" evidence="25">
    <location>
        <begin position="528"/>
        <end position="788"/>
    </location>
</feature>
<dbReference type="InterPro" id="IPR043133">
    <property type="entry name" value="GTP-CH-I_C/QueF"/>
</dbReference>
<dbReference type="GO" id="GO:0003848">
    <property type="term" value="F:2-amino-4-hydroxy-6-hydroxymethyldihydropteridine diphosphokinase activity"/>
    <property type="evidence" value="ECO:0007669"/>
    <property type="project" value="UniProtKB-EC"/>
</dbReference>
<dbReference type="GO" id="GO:0046656">
    <property type="term" value="P:folic acid biosynthetic process"/>
    <property type="evidence" value="ECO:0007669"/>
    <property type="project" value="UniProtKB-KW"/>
</dbReference>
<evidence type="ECO:0000256" key="8">
    <source>
        <dbReference type="ARBA" id="ARBA00009640"/>
    </source>
</evidence>
<keyword evidence="14" id="KW-0479">Metal-binding</keyword>
<evidence type="ECO:0000256" key="9">
    <source>
        <dbReference type="ARBA" id="ARBA00009951"/>
    </source>
</evidence>
<dbReference type="OrthoDB" id="615426at2759"/>
<evidence type="ECO:0000256" key="4">
    <source>
        <dbReference type="ARBA" id="ARBA00001946"/>
    </source>
</evidence>